<organism evidence="2 3">
    <name type="scientific">Coxiella burnetii (strain Dugway 5J108-111)</name>
    <dbReference type="NCBI Taxonomy" id="434922"/>
    <lineage>
        <taxon>Bacteria</taxon>
        <taxon>Pseudomonadati</taxon>
        <taxon>Pseudomonadota</taxon>
        <taxon>Gammaproteobacteria</taxon>
        <taxon>Legionellales</taxon>
        <taxon>Coxiellaceae</taxon>
        <taxon>Coxiella</taxon>
    </lineage>
</organism>
<feature type="chain" id="PRO_5002740003" evidence="1">
    <location>
        <begin position="21"/>
        <end position="92"/>
    </location>
</feature>
<sequence length="92" mass="10150">MKMKSLGKGLFGVLALALLAGCTPHTHDIYLTHPAHWHNYKCAVHDAHVPSSYHTMGWAVTEHQARLNGLAKCRAHSLQPATCHVVHCHVAR</sequence>
<keyword evidence="2" id="KW-0449">Lipoprotein</keyword>
<feature type="signal peptide" evidence="1">
    <location>
        <begin position="1"/>
        <end position="20"/>
    </location>
</feature>
<gene>
    <name evidence="2" type="ordered locus">CBUD_1067</name>
</gene>
<keyword evidence="1" id="KW-0732">Signal</keyword>
<dbReference type="HOGENOM" id="CLU_2408295_0_0_6"/>
<evidence type="ECO:0000256" key="1">
    <source>
        <dbReference type="SAM" id="SignalP"/>
    </source>
</evidence>
<reference evidence="2 3" key="1">
    <citation type="journal article" date="2009" name="Infect. Immun.">
        <title>Comparative genomics reveal extensive transposon-mediated genomic plasticity and diversity among potential effector proteins within the genus Coxiella.</title>
        <authorList>
            <person name="Beare P.A."/>
            <person name="Unsworth N."/>
            <person name="Andoh M."/>
            <person name="Voth D.E."/>
            <person name="Omsland A."/>
            <person name="Gilk S.D."/>
            <person name="Williams K.P."/>
            <person name="Sobral B.W."/>
            <person name="Kupko J.J.III."/>
            <person name="Porcella S.F."/>
            <person name="Samuel J.E."/>
            <person name="Heinzen R.A."/>
        </authorList>
    </citation>
    <scope>NUCLEOTIDE SEQUENCE [LARGE SCALE GENOMIC DNA]</scope>
    <source>
        <strain evidence="2 3">Dugway 5J108-111</strain>
    </source>
</reference>
<evidence type="ECO:0000313" key="2">
    <source>
        <dbReference type="EMBL" id="ABS78437.1"/>
    </source>
</evidence>
<dbReference type="EMBL" id="CP000733">
    <property type="protein sequence ID" value="ABS78437.1"/>
    <property type="molecule type" value="Genomic_DNA"/>
</dbReference>
<dbReference type="AlphaFoldDB" id="A9KCE3"/>
<name>A9KCE3_COXBN</name>
<accession>A9KCE3</accession>
<dbReference type="RefSeq" id="WP_005768569.1">
    <property type="nucleotide sequence ID" value="NC_009727.1"/>
</dbReference>
<proteinExistence type="predicted"/>
<protein>
    <submittedName>
        <fullName evidence="2">Lipoprotein</fullName>
    </submittedName>
</protein>
<dbReference type="PROSITE" id="PS51257">
    <property type="entry name" value="PROKAR_LIPOPROTEIN"/>
    <property type="match status" value="1"/>
</dbReference>
<dbReference type="Proteomes" id="UP000008555">
    <property type="component" value="Chromosome"/>
</dbReference>
<dbReference type="KEGG" id="cbd:CBUD_1067"/>
<evidence type="ECO:0000313" key="3">
    <source>
        <dbReference type="Proteomes" id="UP000008555"/>
    </source>
</evidence>